<dbReference type="OrthoDB" id="1466461at2"/>
<organism evidence="1 2">
    <name type="scientific">Phaeocystidibacter luteus</name>
    <dbReference type="NCBI Taxonomy" id="911197"/>
    <lineage>
        <taxon>Bacteria</taxon>
        <taxon>Pseudomonadati</taxon>
        <taxon>Bacteroidota</taxon>
        <taxon>Flavobacteriia</taxon>
        <taxon>Flavobacteriales</taxon>
        <taxon>Phaeocystidibacteraceae</taxon>
        <taxon>Phaeocystidibacter</taxon>
    </lineage>
</organism>
<accession>A0A6N6RFT2</accession>
<dbReference type="Proteomes" id="UP000468650">
    <property type="component" value="Unassembled WGS sequence"/>
</dbReference>
<comment type="caution">
    <text evidence="1">The sequence shown here is derived from an EMBL/GenBank/DDBJ whole genome shotgun (WGS) entry which is preliminary data.</text>
</comment>
<sequence>MAGSCDRLASSLFSHLFHGPSNFKMMKKLALLALALPFIACETTIDFEGELADPQIVVSPVDYNSSSEDYYGPYGFHPDLDTAEIVLSTSINILDVGYPEPLGDASVQIRERGGAWRSFVGSNVDGYYTLSPFQFEEGKSYEFKASRTNYESVSGDFSIPVKVEVDDVRLIRKVEGDTMIGEPNYWEYEVEFTDPGGARYYSMSAYLVTTQFPHEVISRYVITSTSPFAQALSDGDYYYYTDALYMNNSLFEGRKVSITIRVQQPLVPIPSYSFAIVLRSLDEHAYKYNSSIQRYNFFGGGGDPFSQPVQVYTNIQNGLGFVGGYSLDIELD</sequence>
<dbReference type="AlphaFoldDB" id="A0A6N6RFT2"/>
<proteinExistence type="predicted"/>
<name>A0A6N6RFT2_9FLAO</name>
<evidence type="ECO:0000313" key="2">
    <source>
        <dbReference type="Proteomes" id="UP000468650"/>
    </source>
</evidence>
<evidence type="ECO:0000313" key="1">
    <source>
        <dbReference type="EMBL" id="KAB2807656.1"/>
    </source>
</evidence>
<keyword evidence="2" id="KW-1185">Reference proteome</keyword>
<dbReference type="Pfam" id="PF14054">
    <property type="entry name" value="DUF4249"/>
    <property type="match status" value="1"/>
</dbReference>
<protein>
    <submittedName>
        <fullName evidence="1">DUF4249 domain-containing protein</fullName>
    </submittedName>
</protein>
<gene>
    <name evidence="1" type="ORF">F8C67_11485</name>
</gene>
<reference evidence="1 2" key="1">
    <citation type="submission" date="2019-09" db="EMBL/GenBank/DDBJ databases">
        <title>Genomes of family Cryomorphaceae.</title>
        <authorList>
            <person name="Bowman J.P."/>
        </authorList>
    </citation>
    <scope>NUCLEOTIDE SEQUENCE [LARGE SCALE GENOMIC DNA]</scope>
    <source>
        <strain evidence="1 2">LMG 25704</strain>
    </source>
</reference>
<dbReference type="EMBL" id="WBVO01000010">
    <property type="protein sequence ID" value="KAB2807656.1"/>
    <property type="molecule type" value="Genomic_DNA"/>
</dbReference>
<dbReference type="InterPro" id="IPR025345">
    <property type="entry name" value="DUF4249"/>
</dbReference>